<evidence type="ECO:0000313" key="3">
    <source>
        <dbReference type="EMBL" id="KAL2265847.1"/>
    </source>
</evidence>
<name>A0ABR4D8D2_9PEZI</name>
<gene>
    <name evidence="3" type="ORF">VTJ83DRAFT_6947</name>
</gene>
<reference evidence="3 4" key="1">
    <citation type="journal article" date="2024" name="Commun. Biol.">
        <title>Comparative genomic analysis of thermophilic fungi reveals convergent evolutionary adaptations and gene losses.</title>
        <authorList>
            <person name="Steindorff A.S."/>
            <person name="Aguilar-Pontes M.V."/>
            <person name="Robinson A.J."/>
            <person name="Andreopoulos B."/>
            <person name="LaButti K."/>
            <person name="Kuo A."/>
            <person name="Mondo S."/>
            <person name="Riley R."/>
            <person name="Otillar R."/>
            <person name="Haridas S."/>
            <person name="Lipzen A."/>
            <person name="Grimwood J."/>
            <person name="Schmutz J."/>
            <person name="Clum A."/>
            <person name="Reid I.D."/>
            <person name="Moisan M.C."/>
            <person name="Butler G."/>
            <person name="Nguyen T.T.M."/>
            <person name="Dewar K."/>
            <person name="Conant G."/>
            <person name="Drula E."/>
            <person name="Henrissat B."/>
            <person name="Hansel C."/>
            <person name="Singer S."/>
            <person name="Hutchinson M.I."/>
            <person name="de Vries R.P."/>
            <person name="Natvig D.O."/>
            <person name="Powell A.J."/>
            <person name="Tsang A."/>
            <person name="Grigoriev I.V."/>
        </authorList>
    </citation>
    <scope>NUCLEOTIDE SEQUENCE [LARGE SCALE GENOMIC DNA]</scope>
    <source>
        <strain evidence="3 4">ATCC 22073</strain>
    </source>
</reference>
<accession>A0ABR4D8D2</accession>
<evidence type="ECO:0000259" key="2">
    <source>
        <dbReference type="Pfam" id="PF09350"/>
    </source>
</evidence>
<feature type="compositionally biased region" description="Low complexity" evidence="1">
    <location>
        <begin position="380"/>
        <end position="400"/>
    </location>
</feature>
<protein>
    <recommendedName>
        <fullName evidence="2">DnaJ homologue subfamily C member 28 conserved domain-containing protein</fullName>
    </recommendedName>
</protein>
<feature type="compositionally biased region" description="Polar residues" evidence="1">
    <location>
        <begin position="20"/>
        <end position="38"/>
    </location>
</feature>
<feature type="region of interest" description="Disordered" evidence="1">
    <location>
        <begin position="380"/>
        <end position="415"/>
    </location>
</feature>
<evidence type="ECO:0000313" key="4">
    <source>
        <dbReference type="Proteomes" id="UP001600064"/>
    </source>
</evidence>
<proteinExistence type="predicted"/>
<dbReference type="GeneID" id="98128358"/>
<comment type="caution">
    <text evidence="3">The sequence shown here is derived from an EMBL/GenBank/DDBJ whole genome shotgun (WGS) entry which is preliminary data.</text>
</comment>
<feature type="region of interest" description="Disordered" evidence="1">
    <location>
        <begin position="155"/>
        <end position="194"/>
    </location>
</feature>
<keyword evidence="4" id="KW-1185">Reference proteome</keyword>
<sequence>MRSTALYRMAARQTRRHLPSSLSRCLTTAPKASNNSPSSEEETKNSAKKSPQTELGAMERRLQEATEEALLTGGRAGRRAIEEAGFSEELKARLLDKVAGAQFNHEHSAALAQAGITSRIPESAGAGTRATATAAPWTGEESTHDAVLRMLDDAKKPLPPDLRGPSKASAPPVDLRLRREPSRSAGHRAAGARERAQAYAGMALKDKGLTDEEREAMRREFRERFSPGARSLPNTISGLAALANERIEEAIARGQFKNIPRGPGVERDRRADNPFIDTTEYIMNKMIKRQDLVPPWIDKQQELAKEGETFRKRLREDWKRHAARMISAAGGTLEQKVARAEAYARAEQVHNSRHRNPEQISVPTNLTDDAVMVQAMKAPFPTSEPSEPASATPSSAALSPQDAGSSTSPEPAITRPFRDPAWEAAESAYMKLAIDNLNALTRSYNLMAPELAKKPYFTLERELRSCFADVAPQLAEEIRKHATKPPPRGDWFVGYKGPNTSTGLFGGSDVSESRVSVVESKEKQYGFKEFWRDLFKK</sequence>
<feature type="region of interest" description="Disordered" evidence="1">
    <location>
        <begin position="1"/>
        <end position="55"/>
    </location>
</feature>
<evidence type="ECO:0000256" key="1">
    <source>
        <dbReference type="SAM" id="MobiDB-lite"/>
    </source>
</evidence>
<dbReference type="Pfam" id="PF09350">
    <property type="entry name" value="DJC28_CD"/>
    <property type="match status" value="1"/>
</dbReference>
<dbReference type="PANTHER" id="PTHR39394">
    <property type="entry name" value="YALI0E31793P"/>
    <property type="match status" value="1"/>
</dbReference>
<feature type="domain" description="DnaJ homologue subfamily C member 28 conserved" evidence="2">
    <location>
        <begin position="242"/>
        <end position="311"/>
    </location>
</feature>
<dbReference type="RefSeq" id="XP_070864574.1">
    <property type="nucleotide sequence ID" value="XM_071013714.1"/>
</dbReference>
<dbReference type="Proteomes" id="UP001600064">
    <property type="component" value="Unassembled WGS sequence"/>
</dbReference>
<dbReference type="PANTHER" id="PTHR39394:SF1">
    <property type="entry name" value="DNAJ HOMOLOGUE SUBFAMILY C MEMBER 28 CONSERVED DOMAIN-CONTAINING PROTEIN"/>
    <property type="match status" value="1"/>
</dbReference>
<dbReference type="EMBL" id="JAZGUE010000006">
    <property type="protein sequence ID" value="KAL2265847.1"/>
    <property type="molecule type" value="Genomic_DNA"/>
</dbReference>
<organism evidence="3 4">
    <name type="scientific">Remersonia thermophila</name>
    <dbReference type="NCBI Taxonomy" id="72144"/>
    <lineage>
        <taxon>Eukaryota</taxon>
        <taxon>Fungi</taxon>
        <taxon>Dikarya</taxon>
        <taxon>Ascomycota</taxon>
        <taxon>Pezizomycotina</taxon>
        <taxon>Sordariomycetes</taxon>
        <taxon>Sordariomycetidae</taxon>
        <taxon>Sordariales</taxon>
        <taxon>Sordariales incertae sedis</taxon>
        <taxon>Remersonia</taxon>
    </lineage>
</organism>
<dbReference type="InterPro" id="IPR018961">
    <property type="entry name" value="DnaJ_homolog_subfam-C_membr-28"/>
</dbReference>